<dbReference type="InterPro" id="IPR051043">
    <property type="entry name" value="Sulfatase_Mod_Factor_Kinase"/>
</dbReference>
<dbReference type="SUPFAM" id="SSF56436">
    <property type="entry name" value="C-type lectin-like"/>
    <property type="match status" value="1"/>
</dbReference>
<accession>A0A1N6E3D8</accession>
<feature type="domain" description="Sulfatase-modifying factor enzyme-like" evidence="2">
    <location>
        <begin position="52"/>
        <end position="328"/>
    </location>
</feature>
<protein>
    <submittedName>
        <fullName evidence="3">Formylglycine-generating enzyme, required for sulfatase activity, contains SUMF1/FGE domain</fullName>
    </submittedName>
</protein>
<dbReference type="Pfam" id="PF03781">
    <property type="entry name" value="FGE-sulfatase"/>
    <property type="match status" value="1"/>
</dbReference>
<dbReference type="InterPro" id="IPR005532">
    <property type="entry name" value="SUMF_dom"/>
</dbReference>
<dbReference type="Proteomes" id="UP000184932">
    <property type="component" value="Unassembled WGS sequence"/>
</dbReference>
<name>A0A1N6E3D8_9RHOB</name>
<gene>
    <name evidence="3" type="ORF">SAMN05444002_0292</name>
</gene>
<evidence type="ECO:0000256" key="1">
    <source>
        <dbReference type="SAM" id="MobiDB-lite"/>
    </source>
</evidence>
<feature type="region of interest" description="Disordered" evidence="1">
    <location>
        <begin position="1"/>
        <end position="23"/>
    </location>
</feature>
<dbReference type="PANTHER" id="PTHR23150">
    <property type="entry name" value="SULFATASE MODIFYING FACTOR 1, 2"/>
    <property type="match status" value="1"/>
</dbReference>
<proteinExistence type="predicted"/>
<dbReference type="InterPro" id="IPR016187">
    <property type="entry name" value="CTDL_fold"/>
</dbReference>
<evidence type="ECO:0000259" key="2">
    <source>
        <dbReference type="Pfam" id="PF03781"/>
    </source>
</evidence>
<dbReference type="EMBL" id="FSRL01000001">
    <property type="protein sequence ID" value="SIN77540.1"/>
    <property type="molecule type" value="Genomic_DNA"/>
</dbReference>
<dbReference type="RefSeq" id="WP_084192871.1">
    <property type="nucleotide sequence ID" value="NZ_FSRL01000001.1"/>
</dbReference>
<dbReference type="InterPro" id="IPR042095">
    <property type="entry name" value="SUMF_sf"/>
</dbReference>
<organism evidence="3 4">
    <name type="scientific">Vannielia litorea</name>
    <dbReference type="NCBI Taxonomy" id="1217970"/>
    <lineage>
        <taxon>Bacteria</taxon>
        <taxon>Pseudomonadati</taxon>
        <taxon>Pseudomonadota</taxon>
        <taxon>Alphaproteobacteria</taxon>
        <taxon>Rhodobacterales</taxon>
        <taxon>Paracoccaceae</taxon>
        <taxon>Vannielia</taxon>
    </lineage>
</organism>
<evidence type="ECO:0000313" key="3">
    <source>
        <dbReference type="EMBL" id="SIN77540.1"/>
    </source>
</evidence>
<dbReference type="GO" id="GO:0120147">
    <property type="term" value="F:formylglycine-generating oxidase activity"/>
    <property type="evidence" value="ECO:0007669"/>
    <property type="project" value="TreeGrafter"/>
</dbReference>
<reference evidence="4" key="1">
    <citation type="submission" date="2016-11" db="EMBL/GenBank/DDBJ databases">
        <authorList>
            <person name="Varghese N."/>
            <person name="Submissions S."/>
        </authorList>
    </citation>
    <scope>NUCLEOTIDE SEQUENCE [LARGE SCALE GENOMIC DNA]</scope>
    <source>
        <strain evidence="4">DSM 29440</strain>
    </source>
</reference>
<sequence>MPDQADAGNAGKEKSGCCPSTGPRMDGRADYLALAEDVAPADPSTRDRLRAALIDLPGGIFEMGTRKSTFAADLDSPRRKVKLSPFAISPHSVTVARFRAFVEATGYVSVAEHEGWSYVFHLLLPDPAAWPNSPPGLRWWRQVNGATWFAPEGPGSTTRGREEHPVTHISWYDARAYARWSGLRLPREAEWEFAARGGLARQKFPWGNAFEPSGKPAMNTFRGQFPDRHDLGPDWQGTVPVTAHAPNGYGLYNMTGNVWEWVEDRFGPLPPAQAIPPRDPGGAAEGYARVQRGGSYLCHVSYCDRYHVHSRTRTDPDTSIGNCGFRVAAGGAAPVVC</sequence>
<dbReference type="Gene3D" id="3.90.1580.10">
    <property type="entry name" value="paralog of FGE (formylglycine-generating enzyme)"/>
    <property type="match status" value="1"/>
</dbReference>
<evidence type="ECO:0000313" key="4">
    <source>
        <dbReference type="Proteomes" id="UP000184932"/>
    </source>
</evidence>
<dbReference type="AlphaFoldDB" id="A0A1N6E3D8"/>
<keyword evidence="4" id="KW-1185">Reference proteome</keyword>
<dbReference type="STRING" id="1217970.SAMN05444002_0292"/>
<dbReference type="PANTHER" id="PTHR23150:SF19">
    <property type="entry name" value="FORMYLGLYCINE-GENERATING ENZYME"/>
    <property type="match status" value="1"/>
</dbReference>